<evidence type="ECO:0000256" key="2">
    <source>
        <dbReference type="ARBA" id="ARBA00023315"/>
    </source>
</evidence>
<dbReference type="PANTHER" id="PTHR10545:SF42">
    <property type="entry name" value="ACETYLTRANSFERASE"/>
    <property type="match status" value="1"/>
</dbReference>
<comment type="caution">
    <text evidence="4">The sequence shown here is derived from an EMBL/GenBank/DDBJ whole genome shotgun (WGS) entry which is preliminary data.</text>
</comment>
<dbReference type="Proteomes" id="UP001151088">
    <property type="component" value="Unassembled WGS sequence"/>
</dbReference>
<evidence type="ECO:0000259" key="3">
    <source>
        <dbReference type="PROSITE" id="PS51186"/>
    </source>
</evidence>
<keyword evidence="5" id="KW-1185">Reference proteome</keyword>
<dbReference type="Pfam" id="PF00583">
    <property type="entry name" value="Acetyltransf_1"/>
    <property type="match status" value="1"/>
</dbReference>
<evidence type="ECO:0000313" key="4">
    <source>
        <dbReference type="EMBL" id="MCS0495457.1"/>
    </source>
</evidence>
<dbReference type="PANTHER" id="PTHR10545">
    <property type="entry name" value="DIAMINE N-ACETYLTRANSFERASE"/>
    <property type="match status" value="1"/>
</dbReference>
<dbReference type="RefSeq" id="WP_258732575.1">
    <property type="nucleotide sequence ID" value="NZ_JANTHZ010000003.1"/>
</dbReference>
<evidence type="ECO:0000256" key="1">
    <source>
        <dbReference type="ARBA" id="ARBA00022679"/>
    </source>
</evidence>
<evidence type="ECO:0000313" key="5">
    <source>
        <dbReference type="Proteomes" id="UP001151088"/>
    </source>
</evidence>
<feature type="domain" description="N-acetyltransferase" evidence="3">
    <location>
        <begin position="2"/>
        <end position="148"/>
    </location>
</feature>
<dbReference type="InterPro" id="IPR016181">
    <property type="entry name" value="Acyl_CoA_acyltransferase"/>
</dbReference>
<accession>A0A9X2T231</accession>
<gene>
    <name evidence="4" type="ORF">NVS89_10135</name>
</gene>
<keyword evidence="1" id="KW-0808">Transferase</keyword>
<reference evidence="4" key="1">
    <citation type="submission" date="2022-08" db="EMBL/GenBank/DDBJ databases">
        <authorList>
            <person name="Li F."/>
        </authorList>
    </citation>
    <scope>NUCLEOTIDE SEQUENCE</scope>
    <source>
        <strain evidence="4">MQZ15Z-1</strain>
    </source>
</reference>
<protein>
    <submittedName>
        <fullName evidence="4">GNAT family N-acetyltransferase</fullName>
    </submittedName>
</protein>
<keyword evidence="2" id="KW-0012">Acyltransferase</keyword>
<dbReference type="AlphaFoldDB" id="A0A9X2T231"/>
<organism evidence="4 5">
    <name type="scientific">Ancylobacter mangrovi</name>
    <dbReference type="NCBI Taxonomy" id="2972472"/>
    <lineage>
        <taxon>Bacteria</taxon>
        <taxon>Pseudomonadati</taxon>
        <taxon>Pseudomonadota</taxon>
        <taxon>Alphaproteobacteria</taxon>
        <taxon>Hyphomicrobiales</taxon>
        <taxon>Xanthobacteraceae</taxon>
        <taxon>Ancylobacter</taxon>
    </lineage>
</organism>
<dbReference type="InterPro" id="IPR000182">
    <property type="entry name" value="GNAT_dom"/>
</dbReference>
<sequence>MIEIRGLRAEDHAAWLPLWQGYQRFYKVDIPAEVGETAWRRMLDEAEPMWGALAVADGQALGFAHYVRHRTTWAVGDYCYLNDLYVDEAARGRGVGRALIAHVGEEARRLGCSRVYWLTHETNAEARRLYDGVAERSGFIEYGKGLDP</sequence>
<dbReference type="EMBL" id="JANTHZ010000003">
    <property type="protein sequence ID" value="MCS0495457.1"/>
    <property type="molecule type" value="Genomic_DNA"/>
</dbReference>
<name>A0A9X2T231_9HYPH</name>
<proteinExistence type="predicted"/>
<dbReference type="Gene3D" id="3.40.630.30">
    <property type="match status" value="1"/>
</dbReference>
<dbReference type="GO" id="GO:0008080">
    <property type="term" value="F:N-acetyltransferase activity"/>
    <property type="evidence" value="ECO:0007669"/>
    <property type="project" value="TreeGrafter"/>
</dbReference>
<dbReference type="SUPFAM" id="SSF55729">
    <property type="entry name" value="Acyl-CoA N-acyltransferases (Nat)"/>
    <property type="match status" value="1"/>
</dbReference>
<dbReference type="InterPro" id="IPR051016">
    <property type="entry name" value="Diverse_Substrate_AcTransf"/>
</dbReference>
<dbReference type="PROSITE" id="PS51186">
    <property type="entry name" value="GNAT"/>
    <property type="match status" value="1"/>
</dbReference>
<dbReference type="CDD" id="cd04301">
    <property type="entry name" value="NAT_SF"/>
    <property type="match status" value="1"/>
</dbReference>